<keyword evidence="1" id="KW-1133">Transmembrane helix</keyword>
<reference evidence="2" key="1">
    <citation type="journal article" date="2020" name="Nature">
        <title>Giant virus diversity and host interactions through global metagenomics.</title>
        <authorList>
            <person name="Schulz F."/>
            <person name="Roux S."/>
            <person name="Paez-Espino D."/>
            <person name="Jungbluth S."/>
            <person name="Walsh D.A."/>
            <person name="Denef V.J."/>
            <person name="McMahon K.D."/>
            <person name="Konstantinidis K.T."/>
            <person name="Eloe-Fadrosh E.A."/>
            <person name="Kyrpides N.C."/>
            <person name="Woyke T."/>
        </authorList>
    </citation>
    <scope>NUCLEOTIDE SEQUENCE</scope>
    <source>
        <strain evidence="2">GVMAG-M-3300023179-82</strain>
    </source>
</reference>
<proteinExistence type="predicted"/>
<organism evidence="2">
    <name type="scientific">viral metagenome</name>
    <dbReference type="NCBI Taxonomy" id="1070528"/>
    <lineage>
        <taxon>unclassified sequences</taxon>
        <taxon>metagenomes</taxon>
        <taxon>organismal metagenomes</taxon>
    </lineage>
</organism>
<keyword evidence="1" id="KW-0472">Membrane</keyword>
<evidence type="ECO:0000313" key="2">
    <source>
        <dbReference type="EMBL" id="QHT76424.1"/>
    </source>
</evidence>
<sequence length="49" mass="5713">MCSISLFKINNLKMNKQSFIFITLLKKNFLVVIIIKVIIKLNNLCNKQS</sequence>
<evidence type="ECO:0000256" key="1">
    <source>
        <dbReference type="SAM" id="Phobius"/>
    </source>
</evidence>
<protein>
    <submittedName>
        <fullName evidence="2">Uncharacterized protein</fullName>
    </submittedName>
</protein>
<dbReference type="AlphaFoldDB" id="A0A6C0H7E0"/>
<keyword evidence="1" id="KW-0812">Transmembrane</keyword>
<dbReference type="EMBL" id="MN739896">
    <property type="protein sequence ID" value="QHT76424.1"/>
    <property type="molecule type" value="Genomic_DNA"/>
</dbReference>
<name>A0A6C0H7E0_9ZZZZ</name>
<feature type="transmembrane region" description="Helical" evidence="1">
    <location>
        <begin position="20"/>
        <end position="39"/>
    </location>
</feature>
<accession>A0A6C0H7E0</accession>